<evidence type="ECO:0000313" key="6">
    <source>
        <dbReference type="Proteomes" id="UP000556026"/>
    </source>
</evidence>
<evidence type="ECO:0000256" key="2">
    <source>
        <dbReference type="PROSITE-ProRule" id="PRU00339"/>
    </source>
</evidence>
<protein>
    <submittedName>
        <fullName evidence="5">Lipoprotein</fullName>
    </submittedName>
</protein>
<evidence type="ECO:0000256" key="3">
    <source>
        <dbReference type="SAM" id="Coils"/>
    </source>
</evidence>
<evidence type="ECO:0000259" key="4">
    <source>
        <dbReference type="Pfam" id="PF13525"/>
    </source>
</evidence>
<keyword evidence="3" id="KW-0175">Coiled coil</keyword>
<feature type="repeat" description="TPR" evidence="2">
    <location>
        <begin position="204"/>
        <end position="237"/>
    </location>
</feature>
<dbReference type="InterPro" id="IPR019734">
    <property type="entry name" value="TPR_rpt"/>
</dbReference>
<dbReference type="RefSeq" id="WP_183354457.1">
    <property type="nucleotide sequence ID" value="NZ_BLXX01000005.1"/>
</dbReference>
<dbReference type="Gene3D" id="1.25.40.10">
    <property type="entry name" value="Tetratricopeptide repeat domain"/>
    <property type="match status" value="1"/>
</dbReference>
<reference evidence="6" key="1">
    <citation type="submission" date="2020-06" db="EMBL/GenBank/DDBJ databases">
        <title>Draft genomic sequence of Geomonas sp. Red330.</title>
        <authorList>
            <person name="Itoh H."/>
            <person name="Zhenxing X."/>
            <person name="Ushijima N."/>
            <person name="Masuda Y."/>
            <person name="Shiratori Y."/>
            <person name="Senoo K."/>
        </authorList>
    </citation>
    <scope>NUCLEOTIDE SEQUENCE [LARGE SCALE GENOMIC DNA]</scope>
    <source>
        <strain evidence="6">Red330</strain>
    </source>
</reference>
<keyword evidence="1" id="KW-0732">Signal</keyword>
<dbReference type="InterPro" id="IPR034706">
    <property type="entry name" value="CpoB"/>
</dbReference>
<gene>
    <name evidence="5" type="ORF">GMST_19460</name>
</gene>
<dbReference type="EMBL" id="BLXX01000005">
    <property type="protein sequence ID" value="GFO59621.1"/>
    <property type="molecule type" value="Genomic_DNA"/>
</dbReference>
<dbReference type="Gene3D" id="1.10.287.1490">
    <property type="match status" value="1"/>
</dbReference>
<dbReference type="SMART" id="SM00028">
    <property type="entry name" value="TPR"/>
    <property type="match status" value="3"/>
</dbReference>
<dbReference type="GO" id="GO:0051301">
    <property type="term" value="P:cell division"/>
    <property type="evidence" value="ECO:0007669"/>
    <property type="project" value="InterPro"/>
</dbReference>
<dbReference type="PROSITE" id="PS50005">
    <property type="entry name" value="TPR"/>
    <property type="match status" value="1"/>
</dbReference>
<organism evidence="5 6">
    <name type="scientific">Geomonas silvestris</name>
    <dbReference type="NCBI Taxonomy" id="2740184"/>
    <lineage>
        <taxon>Bacteria</taxon>
        <taxon>Pseudomonadati</taxon>
        <taxon>Thermodesulfobacteriota</taxon>
        <taxon>Desulfuromonadia</taxon>
        <taxon>Geobacterales</taxon>
        <taxon>Geobacteraceae</taxon>
        <taxon>Geomonas</taxon>
    </lineage>
</organism>
<keyword evidence="2" id="KW-0802">TPR repeat</keyword>
<evidence type="ECO:0000313" key="5">
    <source>
        <dbReference type="EMBL" id="GFO59621.1"/>
    </source>
</evidence>
<dbReference type="Proteomes" id="UP000556026">
    <property type="component" value="Unassembled WGS sequence"/>
</dbReference>
<dbReference type="InterPro" id="IPR039565">
    <property type="entry name" value="BamD-like"/>
</dbReference>
<name>A0A6V8MHZ4_9BACT</name>
<dbReference type="InterPro" id="IPR014162">
    <property type="entry name" value="CpoB_C"/>
</dbReference>
<feature type="coiled-coil region" evidence="3">
    <location>
        <begin position="61"/>
        <end position="88"/>
    </location>
</feature>
<dbReference type="NCBIfam" id="TIGR02795">
    <property type="entry name" value="tol_pal_ybgF"/>
    <property type="match status" value="1"/>
</dbReference>
<dbReference type="Pfam" id="PF13525">
    <property type="entry name" value="YfiO"/>
    <property type="match status" value="1"/>
</dbReference>
<dbReference type="SUPFAM" id="SSF48452">
    <property type="entry name" value="TPR-like"/>
    <property type="match status" value="1"/>
</dbReference>
<feature type="domain" description="Outer membrane lipoprotein BamD-like" evidence="4">
    <location>
        <begin position="166"/>
        <end position="284"/>
    </location>
</feature>
<dbReference type="AlphaFoldDB" id="A0A6V8MHZ4"/>
<accession>A0A6V8MHZ4</accession>
<sequence length="287" mass="32436">MQSGRLVVISLIMFVAAGCASQSDLESMRRDSDEMKNRIYSIEKSLGEVRGDVKEGVEKALTADRQRVETMQHEVEAYQKEMAAIRKSGADLQATLDSARVDMQLLTGKVDDLRIQAQRPADDLALLKEDTGKRLALLEERLTKLELGVQQGFAELQKKAPEQPATPEGVYQQGLDAMKAGDTVKAREFFTKFLDQNPRHKLAANAHYWIGETYYSEKHFEQAILEFQEVIKNFPEKEKVPAAMLKQGMAFKEIGDLKSASYIYKKLTEEYPKSEEAKVAKEKLRGK</sequence>
<proteinExistence type="inferred from homology"/>
<comment type="caution">
    <text evidence="5">The sequence shown here is derived from an EMBL/GenBank/DDBJ whole genome shotgun (WGS) entry which is preliminary data.</text>
</comment>
<dbReference type="HAMAP" id="MF_02066">
    <property type="entry name" value="CpoB"/>
    <property type="match status" value="1"/>
</dbReference>
<evidence type="ECO:0000256" key="1">
    <source>
        <dbReference type="ARBA" id="ARBA00022729"/>
    </source>
</evidence>
<keyword evidence="5" id="KW-0449">Lipoprotein</keyword>
<dbReference type="PROSITE" id="PS51257">
    <property type="entry name" value="PROKAR_LIPOPROTEIN"/>
    <property type="match status" value="1"/>
</dbReference>
<keyword evidence="6" id="KW-1185">Reference proteome</keyword>
<dbReference type="InterPro" id="IPR011990">
    <property type="entry name" value="TPR-like_helical_dom_sf"/>
</dbReference>